<organism evidence="1 2">
    <name type="scientific">Brachionus calyciflorus</name>
    <dbReference type="NCBI Taxonomy" id="104777"/>
    <lineage>
        <taxon>Eukaryota</taxon>
        <taxon>Metazoa</taxon>
        <taxon>Spiralia</taxon>
        <taxon>Gnathifera</taxon>
        <taxon>Rotifera</taxon>
        <taxon>Eurotatoria</taxon>
        <taxon>Monogononta</taxon>
        <taxon>Pseudotrocha</taxon>
        <taxon>Ploima</taxon>
        <taxon>Brachionidae</taxon>
        <taxon>Brachionus</taxon>
    </lineage>
</organism>
<evidence type="ECO:0000313" key="1">
    <source>
        <dbReference type="EMBL" id="CAF0861498.1"/>
    </source>
</evidence>
<proteinExistence type="predicted"/>
<evidence type="ECO:0008006" key="3">
    <source>
        <dbReference type="Google" id="ProtNLM"/>
    </source>
</evidence>
<reference evidence="1" key="1">
    <citation type="submission" date="2021-02" db="EMBL/GenBank/DDBJ databases">
        <authorList>
            <person name="Nowell W R."/>
        </authorList>
    </citation>
    <scope>NUCLEOTIDE SEQUENCE</scope>
    <source>
        <strain evidence="1">Ploen Becks lab</strain>
    </source>
</reference>
<dbReference type="InterPro" id="IPR011335">
    <property type="entry name" value="Restrct_endonuc-II-like"/>
</dbReference>
<dbReference type="Proteomes" id="UP000663879">
    <property type="component" value="Unassembled WGS sequence"/>
</dbReference>
<gene>
    <name evidence="1" type="ORF">OXX778_LOCUS9465</name>
</gene>
<dbReference type="Gene3D" id="3.90.320.10">
    <property type="match status" value="1"/>
</dbReference>
<name>A0A813X0K7_9BILA</name>
<accession>A0A813X0K7</accession>
<sequence>MSLQEKIAPNFIPTFSASKLGDLCGSIRESTKFRFLKEFKPFSQYIPKTSNKTSKSSLTKQEKNEIQNSLEEALDYENLKFDDKKVIDSYRKAFKGETDLCFMVQNLLLTDDESESEDESYFTAESDEEKFVKINNQQKEKKIQHKTANASRYVTNMRGRKMEKFILERINREKNLNFLQNKSRKILEFGIFKIVGIIDGICLEEKTILEIKTRNKFDASKETINTKEKRQALVYMHMYDCDKCLFVENGPNGERKETIIEYDEKIFKNDVIKKLEEFCIFARNLTYEELNDLINKYNRN</sequence>
<dbReference type="SUPFAM" id="SSF52980">
    <property type="entry name" value="Restriction endonuclease-like"/>
    <property type="match status" value="1"/>
</dbReference>
<protein>
    <recommendedName>
        <fullName evidence="3">YqaJ viral recombinase domain-containing protein</fullName>
    </recommendedName>
</protein>
<comment type="caution">
    <text evidence="1">The sequence shown here is derived from an EMBL/GenBank/DDBJ whole genome shotgun (WGS) entry which is preliminary data.</text>
</comment>
<dbReference type="OrthoDB" id="10431249at2759"/>
<keyword evidence="2" id="KW-1185">Reference proteome</keyword>
<dbReference type="GO" id="GO:0006281">
    <property type="term" value="P:DNA repair"/>
    <property type="evidence" value="ECO:0007669"/>
    <property type="project" value="UniProtKB-ARBA"/>
</dbReference>
<dbReference type="AlphaFoldDB" id="A0A813X0K7"/>
<dbReference type="InterPro" id="IPR011604">
    <property type="entry name" value="PDDEXK-like_dom_sf"/>
</dbReference>
<dbReference type="EMBL" id="CAJNOC010001398">
    <property type="protein sequence ID" value="CAF0861498.1"/>
    <property type="molecule type" value="Genomic_DNA"/>
</dbReference>
<evidence type="ECO:0000313" key="2">
    <source>
        <dbReference type="Proteomes" id="UP000663879"/>
    </source>
</evidence>